<comment type="caution">
    <text evidence="2">The sequence shown here is derived from an EMBL/GenBank/DDBJ whole genome shotgun (WGS) entry which is preliminary data.</text>
</comment>
<evidence type="ECO:0000313" key="2">
    <source>
        <dbReference type="EMBL" id="RJL34139.1"/>
    </source>
</evidence>
<sequence>MSARTSPTARRRRLAAELRRLRKGAGYTREQVARHVGCAPVTISRIESAQSGARPGEVALMLDLYGVPADQREALLSMARDARKRGWWHQYGRAVPDWFQVYVGLEAEAWAISSYEPEVVPGLLQTEDYARALMRADPAGATEGEIERRVAVRLGRQALLDREDALRLRVVLGEAALRRPAGGPATMREQLRRLIDLSYRENVSLSVLPFAAGAPSAVHGGFHILLFPDAADPDIVYVEYRTGSLYLEKQSDLDTYTLMFDHLGSRALTPDESRSFITDVLKELSE</sequence>
<dbReference type="Gene3D" id="1.10.260.40">
    <property type="entry name" value="lambda repressor-like DNA-binding domains"/>
    <property type="match status" value="1"/>
</dbReference>
<dbReference type="CDD" id="cd00093">
    <property type="entry name" value="HTH_XRE"/>
    <property type="match status" value="1"/>
</dbReference>
<organism evidence="2 3">
    <name type="scientific">Bailinhaonella thermotolerans</name>
    <dbReference type="NCBI Taxonomy" id="1070861"/>
    <lineage>
        <taxon>Bacteria</taxon>
        <taxon>Bacillati</taxon>
        <taxon>Actinomycetota</taxon>
        <taxon>Actinomycetes</taxon>
        <taxon>Streptosporangiales</taxon>
        <taxon>Streptosporangiaceae</taxon>
        <taxon>Bailinhaonella</taxon>
    </lineage>
</organism>
<dbReference type="InterPro" id="IPR010982">
    <property type="entry name" value="Lambda_DNA-bd_dom_sf"/>
</dbReference>
<dbReference type="Proteomes" id="UP000265768">
    <property type="component" value="Unassembled WGS sequence"/>
</dbReference>
<dbReference type="SUPFAM" id="SSF47413">
    <property type="entry name" value="lambda repressor-like DNA-binding domains"/>
    <property type="match status" value="1"/>
</dbReference>
<dbReference type="AlphaFoldDB" id="A0A3A4AZX9"/>
<dbReference type="SMART" id="SM00530">
    <property type="entry name" value="HTH_XRE"/>
    <property type="match status" value="1"/>
</dbReference>
<evidence type="ECO:0000259" key="1">
    <source>
        <dbReference type="PROSITE" id="PS50943"/>
    </source>
</evidence>
<reference evidence="2 3" key="1">
    <citation type="submission" date="2018-09" db="EMBL/GenBank/DDBJ databases">
        <title>YIM 75507 draft genome.</title>
        <authorList>
            <person name="Tang S."/>
            <person name="Feng Y."/>
        </authorList>
    </citation>
    <scope>NUCLEOTIDE SEQUENCE [LARGE SCALE GENOMIC DNA]</scope>
    <source>
        <strain evidence="2 3">YIM 75507</strain>
    </source>
</reference>
<keyword evidence="3" id="KW-1185">Reference proteome</keyword>
<dbReference type="GO" id="GO:0003677">
    <property type="term" value="F:DNA binding"/>
    <property type="evidence" value="ECO:0007669"/>
    <property type="project" value="InterPro"/>
</dbReference>
<dbReference type="EMBL" id="QZEY01000002">
    <property type="protein sequence ID" value="RJL34139.1"/>
    <property type="molecule type" value="Genomic_DNA"/>
</dbReference>
<feature type="domain" description="HTH cro/C1-type" evidence="1">
    <location>
        <begin position="18"/>
        <end position="72"/>
    </location>
</feature>
<proteinExistence type="predicted"/>
<dbReference type="Pfam" id="PF13560">
    <property type="entry name" value="HTH_31"/>
    <property type="match status" value="1"/>
</dbReference>
<gene>
    <name evidence="2" type="ORF">D5H75_06565</name>
</gene>
<name>A0A3A4AZX9_9ACTN</name>
<dbReference type="Pfam" id="PF19054">
    <property type="entry name" value="DUF5753"/>
    <property type="match status" value="1"/>
</dbReference>
<accession>A0A3A4AZX9</accession>
<evidence type="ECO:0000313" key="3">
    <source>
        <dbReference type="Proteomes" id="UP000265768"/>
    </source>
</evidence>
<dbReference type="PROSITE" id="PS50943">
    <property type="entry name" value="HTH_CROC1"/>
    <property type="match status" value="1"/>
</dbReference>
<dbReference type="OrthoDB" id="5177725at2"/>
<protein>
    <submittedName>
        <fullName evidence="2">XRE family transcriptional regulator</fullName>
    </submittedName>
</protein>
<dbReference type="RefSeq" id="WP_119925440.1">
    <property type="nucleotide sequence ID" value="NZ_QZEY01000002.1"/>
</dbReference>
<dbReference type="InterPro" id="IPR043917">
    <property type="entry name" value="DUF5753"/>
</dbReference>
<dbReference type="InterPro" id="IPR001387">
    <property type="entry name" value="Cro/C1-type_HTH"/>
</dbReference>